<dbReference type="GO" id="GO:0005737">
    <property type="term" value="C:cytoplasm"/>
    <property type="evidence" value="ECO:0007669"/>
    <property type="project" value="UniProtKB-SubCell"/>
</dbReference>
<reference evidence="2 3" key="1">
    <citation type="journal article" date="2013" name="Genome Announc.">
        <title>Genome Sequence of the Obligate Gammaproteobacterial Methanotroph Methylomicrobium album Strain BG8.</title>
        <authorList>
            <person name="Kits K.D."/>
            <person name="Kalyuzhnaya M.G."/>
            <person name="Klotz M.G."/>
            <person name="Jetten M.S."/>
            <person name="Op den Camp H.J."/>
            <person name="Vuilleumier S."/>
            <person name="Bringel F."/>
            <person name="Dispirito A.A."/>
            <person name="Murrell J.C."/>
            <person name="Bruce D."/>
            <person name="Cheng J.F."/>
            <person name="Copeland A."/>
            <person name="Goodwin L."/>
            <person name="Hauser L."/>
            <person name="Lajus A."/>
            <person name="Land M.L."/>
            <person name="Lapidus A."/>
            <person name="Lucas S."/>
            <person name="Medigue C."/>
            <person name="Pitluck S."/>
            <person name="Woyke T."/>
            <person name="Zeytun A."/>
            <person name="Stein L.Y."/>
        </authorList>
    </citation>
    <scope>NUCLEOTIDE SEQUENCE [LARGE SCALE GENOMIC DNA]</scope>
    <source>
        <strain evidence="2 3">BG8</strain>
    </source>
</reference>
<dbReference type="Gene3D" id="3.30.70.260">
    <property type="match status" value="2"/>
</dbReference>
<dbReference type="PANTHER" id="PTHR34875:SF5">
    <property type="entry name" value="GLYCINE CLEAVAGE SYSTEM TRANSCRIPTIONAL REPRESSOR"/>
    <property type="match status" value="1"/>
</dbReference>
<keyword evidence="1" id="KW-0963">Cytoplasm</keyword>
<gene>
    <name evidence="2" type="ORF">Metal_1868</name>
</gene>
<keyword evidence="1" id="KW-0678">Repressor</keyword>
<dbReference type="Proteomes" id="UP000005090">
    <property type="component" value="Chromosome"/>
</dbReference>
<sequence>MQLAVTVLGHNRSLFISEILSAVRDCKCGIVEVRYSRLEQAHAAYLLIQGNWNQIAKIENALEAVEKRLDIKVHMLRPEHQHREKDFLPYSLETLSVDRDNIIEAVSSFLDSHGIEIEEVSGSSYQAPYISTSVFTTKFIVLIPPEVRLLPLREEFLDFCDQLNIDAILEPIKR</sequence>
<evidence type="ECO:0000256" key="1">
    <source>
        <dbReference type="PIRNR" id="PIRNR028103"/>
    </source>
</evidence>
<keyword evidence="3" id="KW-1185">Reference proteome</keyword>
<dbReference type="InterPro" id="IPR045865">
    <property type="entry name" value="ACT-like_dom_sf"/>
</dbReference>
<dbReference type="HOGENOM" id="CLU_095322_0_1_6"/>
<dbReference type="STRING" id="686340.Metal_1868"/>
<evidence type="ECO:0000313" key="3">
    <source>
        <dbReference type="Proteomes" id="UP000005090"/>
    </source>
</evidence>
<dbReference type="PANTHER" id="PTHR34875">
    <property type="entry name" value="UPF0237 PROTEIN MJ1558"/>
    <property type="match status" value="1"/>
</dbReference>
<dbReference type="InterPro" id="IPR050990">
    <property type="entry name" value="UPF0237/GcvR_regulator"/>
</dbReference>
<dbReference type="GO" id="GO:0006355">
    <property type="term" value="P:regulation of DNA-templated transcription"/>
    <property type="evidence" value="ECO:0007669"/>
    <property type="project" value="UniProtKB-UniRule"/>
</dbReference>
<proteinExistence type="predicted"/>
<dbReference type="SUPFAM" id="SSF55021">
    <property type="entry name" value="ACT-like"/>
    <property type="match status" value="2"/>
</dbReference>
<dbReference type="AlphaFoldDB" id="H8GP48"/>
<dbReference type="eggNOG" id="COG2716">
    <property type="taxonomic scope" value="Bacteria"/>
</dbReference>
<accession>H8GP48</accession>
<organism evidence="2 3">
    <name type="scientific">Methylomicrobium album BG8</name>
    <dbReference type="NCBI Taxonomy" id="686340"/>
    <lineage>
        <taxon>Bacteria</taxon>
        <taxon>Pseudomonadati</taxon>
        <taxon>Pseudomonadota</taxon>
        <taxon>Gammaproteobacteria</taxon>
        <taxon>Methylococcales</taxon>
        <taxon>Methylococcaceae</taxon>
        <taxon>Methylomicrobium</taxon>
    </lineage>
</organism>
<evidence type="ECO:0000313" key="2">
    <source>
        <dbReference type="EMBL" id="EIC29634.1"/>
    </source>
</evidence>
<comment type="subcellular location">
    <subcellularLocation>
        <location evidence="1">Cytoplasm</location>
    </subcellularLocation>
</comment>
<dbReference type="EMBL" id="CM001475">
    <property type="protein sequence ID" value="EIC29634.1"/>
    <property type="molecule type" value="Genomic_DNA"/>
</dbReference>
<dbReference type="PIRSF" id="PIRSF028103">
    <property type="entry name" value="GcvR"/>
    <property type="match status" value="1"/>
</dbReference>
<protein>
    <recommendedName>
        <fullName evidence="1">Glycine cleavage system transcriptional repressor</fullName>
    </recommendedName>
</protein>
<dbReference type="InterPro" id="IPR016867">
    <property type="entry name" value="GcvR"/>
</dbReference>
<dbReference type="Pfam" id="PF13740">
    <property type="entry name" value="ACT_6"/>
    <property type="match status" value="1"/>
</dbReference>
<dbReference type="RefSeq" id="WP_005371644.1">
    <property type="nucleotide sequence ID" value="NZ_CM001475.1"/>
</dbReference>
<name>H8GP48_METAL</name>
<keyword evidence="1" id="KW-0804">Transcription</keyword>